<feature type="transmembrane region" description="Helical" evidence="1">
    <location>
        <begin position="29"/>
        <end position="54"/>
    </location>
</feature>
<proteinExistence type="predicted"/>
<name>A0A6J4HF21_9CHLR</name>
<evidence type="ECO:0008006" key="3">
    <source>
        <dbReference type="Google" id="ProtNLM"/>
    </source>
</evidence>
<gene>
    <name evidence="2" type="ORF">AVDCRST_MAG26-506</name>
</gene>
<sequence>MQKSATRPPSVRIAFRTFWRTLRHGYDNLGTLGISSIFWWLCAIPAAPFVYVAFDSTNIASALVLFVVLLIVPLGPASAALSRIVKPMTEERASSFHPFWQYLRSDWRWSTELMWTLLLGLVLWEANRRFYAASTNGVIMLLSGFFLVVVLLWVGMMVFAMPMALRQTEQRLRTTMRNVAVVVLANIPGVLVSLLLLFLSTLLLLFLPPLFLLIPGWIALWAAENVRLLLVAAGHLEPDEIADRPRGK</sequence>
<dbReference type="EMBL" id="CADCTK010000131">
    <property type="protein sequence ID" value="CAA9220378.1"/>
    <property type="molecule type" value="Genomic_DNA"/>
</dbReference>
<feature type="transmembrane region" description="Helical" evidence="1">
    <location>
        <begin position="205"/>
        <end position="223"/>
    </location>
</feature>
<accession>A0A6J4HF21</accession>
<protein>
    <recommendedName>
        <fullName evidence="3">DUF624 domain-containing protein</fullName>
    </recommendedName>
</protein>
<keyword evidence="1" id="KW-1133">Transmembrane helix</keyword>
<dbReference type="InterPro" id="IPR006938">
    <property type="entry name" value="DUF624"/>
</dbReference>
<feature type="transmembrane region" description="Helical" evidence="1">
    <location>
        <begin position="60"/>
        <end position="85"/>
    </location>
</feature>
<dbReference type="Pfam" id="PF04854">
    <property type="entry name" value="DUF624"/>
    <property type="match status" value="1"/>
</dbReference>
<dbReference type="AlphaFoldDB" id="A0A6J4HF21"/>
<keyword evidence="1" id="KW-0812">Transmembrane</keyword>
<organism evidence="2">
    <name type="scientific">uncultured Chloroflexia bacterium</name>
    <dbReference type="NCBI Taxonomy" id="1672391"/>
    <lineage>
        <taxon>Bacteria</taxon>
        <taxon>Bacillati</taxon>
        <taxon>Chloroflexota</taxon>
        <taxon>Chloroflexia</taxon>
        <taxon>environmental samples</taxon>
    </lineage>
</organism>
<feature type="transmembrane region" description="Helical" evidence="1">
    <location>
        <begin position="179"/>
        <end position="199"/>
    </location>
</feature>
<reference evidence="2" key="1">
    <citation type="submission" date="2020-02" db="EMBL/GenBank/DDBJ databases">
        <authorList>
            <person name="Meier V. D."/>
        </authorList>
    </citation>
    <scope>NUCLEOTIDE SEQUENCE</scope>
    <source>
        <strain evidence="2">AVDCRST_MAG26</strain>
    </source>
</reference>
<evidence type="ECO:0000313" key="2">
    <source>
        <dbReference type="EMBL" id="CAA9220378.1"/>
    </source>
</evidence>
<keyword evidence="1" id="KW-0472">Membrane</keyword>
<feature type="transmembrane region" description="Helical" evidence="1">
    <location>
        <begin position="138"/>
        <end position="159"/>
    </location>
</feature>
<evidence type="ECO:0000256" key="1">
    <source>
        <dbReference type="SAM" id="Phobius"/>
    </source>
</evidence>